<comment type="caution">
    <text evidence="9">The sequence shown here is derived from an EMBL/GenBank/DDBJ whole genome shotgun (WGS) entry which is preliminary data.</text>
</comment>
<dbReference type="SMART" id="SM00356">
    <property type="entry name" value="ZnF_C3H1"/>
    <property type="match status" value="1"/>
</dbReference>
<dbReference type="PROSITE" id="PS50011">
    <property type="entry name" value="PROTEIN_KINASE_DOM"/>
    <property type="match status" value="1"/>
</dbReference>
<dbReference type="GO" id="GO:0005524">
    <property type="term" value="F:ATP binding"/>
    <property type="evidence" value="ECO:0007669"/>
    <property type="project" value="InterPro"/>
</dbReference>
<dbReference type="Proteomes" id="UP000054988">
    <property type="component" value="Unassembled WGS sequence"/>
</dbReference>
<feature type="domain" description="Piwi" evidence="8">
    <location>
        <begin position="562"/>
        <end position="759"/>
    </location>
</feature>
<feature type="zinc finger region" description="C3H1-type" evidence="4">
    <location>
        <begin position="810"/>
        <end position="837"/>
    </location>
</feature>
<evidence type="ECO:0000259" key="8">
    <source>
        <dbReference type="PROSITE" id="PS50822"/>
    </source>
</evidence>
<dbReference type="eggNOG" id="KOG1041">
    <property type="taxonomic scope" value="Eukaryota"/>
</dbReference>
<dbReference type="PROSITE" id="PS00108">
    <property type="entry name" value="PROTEIN_KINASE_ST"/>
    <property type="match status" value="1"/>
</dbReference>
<accession>A0A0W0G8I9</accession>
<dbReference type="InterPro" id="IPR011009">
    <property type="entry name" value="Kinase-like_dom_sf"/>
</dbReference>
<dbReference type="AlphaFoldDB" id="A0A0W0G8I9"/>
<proteinExistence type="predicted"/>
<dbReference type="Gene3D" id="3.40.50.2300">
    <property type="match status" value="1"/>
</dbReference>
<dbReference type="InterPro" id="IPR008271">
    <property type="entry name" value="Ser/Thr_kinase_AS"/>
</dbReference>
<feature type="compositionally biased region" description="Polar residues" evidence="5">
    <location>
        <begin position="369"/>
        <end position="386"/>
    </location>
</feature>
<feature type="domain" description="C3H1-type" evidence="7">
    <location>
        <begin position="810"/>
        <end position="837"/>
    </location>
</feature>
<dbReference type="Pfam" id="PF07714">
    <property type="entry name" value="PK_Tyr_Ser-Thr"/>
    <property type="match status" value="1"/>
</dbReference>
<dbReference type="GO" id="GO:0008270">
    <property type="term" value="F:zinc ion binding"/>
    <property type="evidence" value="ECO:0007669"/>
    <property type="project" value="UniProtKB-KW"/>
</dbReference>
<dbReference type="EMBL" id="LATX01000832">
    <property type="protein sequence ID" value="KTB44860.1"/>
    <property type="molecule type" value="Genomic_DNA"/>
</dbReference>
<evidence type="ECO:0000256" key="4">
    <source>
        <dbReference type="PROSITE-ProRule" id="PRU00723"/>
    </source>
</evidence>
<keyword evidence="1 4" id="KW-0479">Metal-binding</keyword>
<reference evidence="9 10" key="1">
    <citation type="submission" date="2015-12" db="EMBL/GenBank/DDBJ databases">
        <title>Draft genome sequence of Moniliophthora roreri, the causal agent of frosty pod rot of cacao.</title>
        <authorList>
            <person name="Aime M.C."/>
            <person name="Diaz-Valderrama J.R."/>
            <person name="Kijpornyongpan T."/>
            <person name="Phillips-Mora W."/>
        </authorList>
    </citation>
    <scope>NUCLEOTIDE SEQUENCE [LARGE SCALE GENOMIC DNA]</scope>
    <source>
        <strain evidence="9 10">MCA 2952</strain>
    </source>
</reference>
<dbReference type="Gene3D" id="1.10.510.10">
    <property type="entry name" value="Transferase(Phosphotransferase) domain 1"/>
    <property type="match status" value="1"/>
</dbReference>
<evidence type="ECO:0000256" key="1">
    <source>
        <dbReference type="ARBA" id="ARBA00022723"/>
    </source>
</evidence>
<keyword evidence="2 4" id="KW-0863">Zinc-finger</keyword>
<dbReference type="PANTHER" id="PTHR44329:SF214">
    <property type="entry name" value="PROTEIN KINASE DOMAIN-CONTAINING PROTEIN"/>
    <property type="match status" value="1"/>
</dbReference>
<dbReference type="InterPro" id="IPR036397">
    <property type="entry name" value="RNaseH_sf"/>
</dbReference>
<dbReference type="SMART" id="SM00220">
    <property type="entry name" value="S_TKc"/>
    <property type="match status" value="1"/>
</dbReference>
<dbReference type="InterPro" id="IPR012337">
    <property type="entry name" value="RNaseH-like_sf"/>
</dbReference>
<dbReference type="InterPro" id="IPR003165">
    <property type="entry name" value="Piwi"/>
</dbReference>
<dbReference type="PROSITE" id="PS50103">
    <property type="entry name" value="ZF_C3H1"/>
    <property type="match status" value="1"/>
</dbReference>
<sequence>MSNPKSMTTRAKVDLLRNVRASLSSKNPIGTLLSSDTSNIPSIVEILYSEASSTEDGDYRKLCQRCLRALAKKHRIEAIPSSLFINDIVREGQYPVGGGGYADIWKGSLRERSVCLKVLRIHLESERRREKVVKAFCKEALVWTHLDHPNVLPLLGVNTKEFYPAFCLISPWMPHGDIVSYLEKYPEHDRLKSAYEIASGLAYLHSLRPMVIHGDIKGVNVLVDDDRSCRLADFGLAAVAETQRLDSTTSGSIKGTVAWMAPEMLDLEVIEVDKASGDVYGYACTIYELMSGKPPFLGREGAIIRQKISGILPEKPIDGWCPDTVWSLVERCWSKEPRERPRAIQIERYLQRVLEGTASCPDDLEAGSDSPSASGTDDDLSTCNNEFSDDESPVMRNQDSMKREYDRQPREEENKYMFGLPKGQEDRIASIDATISHLLFEDEYTGKTAITSPSPSRRAGNAIRPRFRGAEVRSWWMVIVKDAVAGEQGSLLADYQDPNLLSLRENFTTKLRSSGMRLPDTLYTSITPLLPAASSADPTRKIALSILRTTFHTWFSADKPDFVLVLISHLDDFIYSAIKRIGDLELGLNMTCLQLQQALSKPIIQEPYLANIAFKINTQLGGVNRQLDSDAIRWLRERKTMMIGIDFMSHAPRDTSEGGLSVTAVVANVDEEFVQYPASLRVQRDLETAETILHLKDMIVERFQAYRAKNGYLPERVIVFRNGSTPSDVILYKELPIVLEAFEYFDSSKRSYRPFLSLVWCLKPLGVQYQDRPSSPPTPILRQSNAAPLSSSKQIRWGSNGPVSFGPIRPKVSEPCRYFQMGKCRYGDDCRFLHVLAENSVTMNISSDQESTAASPHSNRVRRASIDGDHRNKGIGRLFQLDFHLQVNTGDTIRLKYANYTVIYDETRFTVDGLQQETDVNSLLYTKATYASTNSLMPPSYYAHQVCKRGKYYLNSDEFANMDRSSGRELNARGFEAAQRAWGDGIHPNLKDSMFFI</sequence>
<dbReference type="Pfam" id="PF00642">
    <property type="entry name" value="zf-CCCH"/>
    <property type="match status" value="1"/>
</dbReference>
<name>A0A0W0G8I9_MONRR</name>
<dbReference type="InterPro" id="IPR036855">
    <property type="entry name" value="Znf_CCCH_sf"/>
</dbReference>
<keyword evidence="3 4" id="KW-0862">Zinc</keyword>
<protein>
    <recommendedName>
        <fullName evidence="11">Kinase-like protein</fullName>
    </recommendedName>
</protein>
<dbReference type="GO" id="GO:0003676">
    <property type="term" value="F:nucleic acid binding"/>
    <property type="evidence" value="ECO:0007669"/>
    <property type="project" value="InterPro"/>
</dbReference>
<dbReference type="GO" id="GO:0004674">
    <property type="term" value="F:protein serine/threonine kinase activity"/>
    <property type="evidence" value="ECO:0007669"/>
    <property type="project" value="TreeGrafter"/>
</dbReference>
<dbReference type="eggNOG" id="KOG0192">
    <property type="taxonomic scope" value="Eukaryota"/>
</dbReference>
<evidence type="ECO:0008006" key="11">
    <source>
        <dbReference type="Google" id="ProtNLM"/>
    </source>
</evidence>
<evidence type="ECO:0000259" key="6">
    <source>
        <dbReference type="PROSITE" id="PS50011"/>
    </source>
</evidence>
<evidence type="ECO:0000256" key="3">
    <source>
        <dbReference type="ARBA" id="ARBA00022833"/>
    </source>
</evidence>
<dbReference type="SUPFAM" id="SSF90229">
    <property type="entry name" value="CCCH zinc finger"/>
    <property type="match status" value="1"/>
</dbReference>
<evidence type="ECO:0000313" key="10">
    <source>
        <dbReference type="Proteomes" id="UP000054988"/>
    </source>
</evidence>
<dbReference type="PANTHER" id="PTHR44329">
    <property type="entry name" value="SERINE/THREONINE-PROTEIN KINASE TNNI3K-RELATED"/>
    <property type="match status" value="1"/>
</dbReference>
<dbReference type="PROSITE" id="PS50822">
    <property type="entry name" value="PIWI"/>
    <property type="match status" value="1"/>
</dbReference>
<dbReference type="Gene3D" id="3.30.420.10">
    <property type="entry name" value="Ribonuclease H-like superfamily/Ribonuclease H"/>
    <property type="match status" value="2"/>
</dbReference>
<dbReference type="SUPFAM" id="SSF56112">
    <property type="entry name" value="Protein kinase-like (PK-like)"/>
    <property type="match status" value="1"/>
</dbReference>
<feature type="compositionally biased region" description="Basic and acidic residues" evidence="5">
    <location>
        <begin position="399"/>
        <end position="411"/>
    </location>
</feature>
<dbReference type="InterPro" id="IPR051681">
    <property type="entry name" value="Ser/Thr_Kinases-Pseudokinases"/>
</dbReference>
<evidence type="ECO:0000313" key="9">
    <source>
        <dbReference type="EMBL" id="KTB44860.1"/>
    </source>
</evidence>
<evidence type="ECO:0000256" key="5">
    <source>
        <dbReference type="SAM" id="MobiDB-lite"/>
    </source>
</evidence>
<dbReference type="SUPFAM" id="SSF53098">
    <property type="entry name" value="Ribonuclease H-like"/>
    <property type="match status" value="1"/>
</dbReference>
<dbReference type="InterPro" id="IPR001245">
    <property type="entry name" value="Ser-Thr/Tyr_kinase_cat_dom"/>
</dbReference>
<dbReference type="InterPro" id="IPR000571">
    <property type="entry name" value="Znf_CCCH"/>
</dbReference>
<dbReference type="SMART" id="SM00950">
    <property type="entry name" value="Piwi"/>
    <property type="match status" value="1"/>
</dbReference>
<evidence type="ECO:0000256" key="2">
    <source>
        <dbReference type="ARBA" id="ARBA00022771"/>
    </source>
</evidence>
<gene>
    <name evidence="9" type="ORF">WG66_2576</name>
</gene>
<organism evidence="9 10">
    <name type="scientific">Moniliophthora roreri</name>
    <name type="common">Frosty pod rot fungus</name>
    <name type="synonym">Monilia roreri</name>
    <dbReference type="NCBI Taxonomy" id="221103"/>
    <lineage>
        <taxon>Eukaryota</taxon>
        <taxon>Fungi</taxon>
        <taxon>Dikarya</taxon>
        <taxon>Basidiomycota</taxon>
        <taxon>Agaricomycotina</taxon>
        <taxon>Agaricomycetes</taxon>
        <taxon>Agaricomycetidae</taxon>
        <taxon>Agaricales</taxon>
        <taxon>Marasmiineae</taxon>
        <taxon>Marasmiaceae</taxon>
        <taxon>Moniliophthora</taxon>
    </lineage>
</organism>
<dbReference type="Gene3D" id="4.10.1000.10">
    <property type="entry name" value="Zinc finger, CCCH-type"/>
    <property type="match status" value="1"/>
</dbReference>
<feature type="domain" description="Protein kinase" evidence="6">
    <location>
        <begin position="90"/>
        <end position="354"/>
    </location>
</feature>
<feature type="region of interest" description="Disordered" evidence="5">
    <location>
        <begin position="360"/>
        <end position="411"/>
    </location>
</feature>
<dbReference type="Pfam" id="PF02171">
    <property type="entry name" value="Piwi"/>
    <property type="match status" value="1"/>
</dbReference>
<evidence type="ECO:0000259" key="7">
    <source>
        <dbReference type="PROSITE" id="PS50103"/>
    </source>
</evidence>
<dbReference type="InterPro" id="IPR000719">
    <property type="entry name" value="Prot_kinase_dom"/>
</dbReference>